<proteinExistence type="predicted"/>
<gene>
    <name evidence="2" type="ORF">SFRICE_019296</name>
</gene>
<accession>A0A2H1V3I5</accession>
<feature type="region of interest" description="Disordered" evidence="1">
    <location>
        <begin position="31"/>
        <end position="53"/>
    </location>
</feature>
<feature type="region of interest" description="Disordered" evidence="1">
    <location>
        <begin position="167"/>
        <end position="188"/>
    </location>
</feature>
<evidence type="ECO:0000256" key="1">
    <source>
        <dbReference type="SAM" id="MobiDB-lite"/>
    </source>
</evidence>
<sequence>MCQNSTSVHKEKSPAIRRFFKTEWTKPKFNINKPYTSRRDKDTERSIDGKKESKKKVKEVVSELATATAKFSSKPNLKMPYYRLNYEMPLKILHLNLQRLLFPPMAAVSFAFVRHYSDKEVFWRPKDRIPKENDWVKRMHNPANKRDAQKEAKYLLVSYGNSKAVPNRKRVKTNRDLPKSKNANAIKY</sequence>
<name>A0A2H1V3I5_SPOFR</name>
<organism evidence="2">
    <name type="scientific">Spodoptera frugiperda</name>
    <name type="common">Fall armyworm</name>
    <dbReference type="NCBI Taxonomy" id="7108"/>
    <lineage>
        <taxon>Eukaryota</taxon>
        <taxon>Metazoa</taxon>
        <taxon>Ecdysozoa</taxon>
        <taxon>Arthropoda</taxon>
        <taxon>Hexapoda</taxon>
        <taxon>Insecta</taxon>
        <taxon>Pterygota</taxon>
        <taxon>Neoptera</taxon>
        <taxon>Endopterygota</taxon>
        <taxon>Lepidoptera</taxon>
        <taxon>Glossata</taxon>
        <taxon>Ditrysia</taxon>
        <taxon>Noctuoidea</taxon>
        <taxon>Noctuidae</taxon>
        <taxon>Amphipyrinae</taxon>
        <taxon>Spodoptera</taxon>
    </lineage>
</organism>
<evidence type="ECO:0000313" key="2">
    <source>
        <dbReference type="EMBL" id="SOQ35359.1"/>
    </source>
</evidence>
<dbReference type="AlphaFoldDB" id="A0A2H1V3I5"/>
<feature type="compositionally biased region" description="Basic and acidic residues" evidence="1">
    <location>
        <begin position="37"/>
        <end position="51"/>
    </location>
</feature>
<protein>
    <submittedName>
        <fullName evidence="2">SFRICE_019296</fullName>
    </submittedName>
</protein>
<reference evidence="2" key="1">
    <citation type="submission" date="2016-07" db="EMBL/GenBank/DDBJ databases">
        <authorList>
            <person name="Bretaudeau A."/>
        </authorList>
    </citation>
    <scope>NUCLEOTIDE SEQUENCE</scope>
    <source>
        <strain evidence="2">Rice</strain>
        <tissue evidence="2">Whole body</tissue>
    </source>
</reference>
<dbReference type="EMBL" id="ODYU01000491">
    <property type="protein sequence ID" value="SOQ35359.1"/>
    <property type="molecule type" value="Genomic_DNA"/>
</dbReference>